<gene>
    <name evidence="1" type="ORF">A2729_02845</name>
</gene>
<proteinExistence type="predicted"/>
<evidence type="ECO:0000313" key="2">
    <source>
        <dbReference type="Proteomes" id="UP000178930"/>
    </source>
</evidence>
<name>A0A1G1XXM1_9BACT</name>
<dbReference type="AlphaFoldDB" id="A0A1G1XXM1"/>
<sequence length="288" mass="32352">MGKQKERKEKVMKTQRLIAVVAVMMLALVRCPEAPIVPGNGDGNDQVLTGSLLVKGDLYGRDGSKVLSQDDMIQIGEAFIEKATSIEIYLNDPKDYSNYRRFSIPVVDGRFEGTCNGIVPGTYDVRVSVVDKNYYILFTTYESNTVVIEAGETSSLLLQLEFLSRYTFRVMMNGLPGSYDKDGNAMILNQNGNHHYAWWWRDSIEEPLVFNCSLPLDFEGGALQVLDQNGDEQWADLPLVPIDLDWETYNFGDVLVFDYVPPTWLGGLDIDIVFPWEGPNPPIPVPIP</sequence>
<evidence type="ECO:0000313" key="1">
    <source>
        <dbReference type="EMBL" id="OGY44798.1"/>
    </source>
</evidence>
<comment type="caution">
    <text evidence="1">The sequence shown here is derived from an EMBL/GenBank/DDBJ whole genome shotgun (WGS) entry which is preliminary data.</text>
</comment>
<accession>A0A1G1XXM1</accession>
<dbReference type="Proteomes" id="UP000178930">
    <property type="component" value="Unassembled WGS sequence"/>
</dbReference>
<organism evidence="1 2">
    <name type="scientific">Candidatus Buchananbacteria bacterium RIFCSPHIGHO2_01_FULL_39_14</name>
    <dbReference type="NCBI Taxonomy" id="1797532"/>
    <lineage>
        <taxon>Bacteria</taxon>
        <taxon>Candidatus Buchananiibacteriota</taxon>
    </lineage>
</organism>
<dbReference type="EMBL" id="MHIB01000012">
    <property type="protein sequence ID" value="OGY44798.1"/>
    <property type="molecule type" value="Genomic_DNA"/>
</dbReference>
<protein>
    <submittedName>
        <fullName evidence="1">Uncharacterized protein</fullName>
    </submittedName>
</protein>
<reference evidence="1 2" key="1">
    <citation type="journal article" date="2016" name="Nat. Commun.">
        <title>Thousands of microbial genomes shed light on interconnected biogeochemical processes in an aquifer system.</title>
        <authorList>
            <person name="Anantharaman K."/>
            <person name="Brown C.T."/>
            <person name="Hug L.A."/>
            <person name="Sharon I."/>
            <person name="Castelle C.J."/>
            <person name="Probst A.J."/>
            <person name="Thomas B.C."/>
            <person name="Singh A."/>
            <person name="Wilkins M.J."/>
            <person name="Karaoz U."/>
            <person name="Brodie E.L."/>
            <person name="Williams K.H."/>
            <person name="Hubbard S.S."/>
            <person name="Banfield J.F."/>
        </authorList>
    </citation>
    <scope>NUCLEOTIDE SEQUENCE [LARGE SCALE GENOMIC DNA]</scope>
</reference>